<evidence type="ECO:0000256" key="3">
    <source>
        <dbReference type="ARBA" id="ARBA00022475"/>
    </source>
</evidence>
<keyword evidence="5 9" id="KW-0653">Protein transport</keyword>
<evidence type="ECO:0000256" key="6">
    <source>
        <dbReference type="ARBA" id="ARBA00022989"/>
    </source>
</evidence>
<reference evidence="11 12" key="1">
    <citation type="submission" date="2020-08" db="EMBL/GenBank/DDBJ databases">
        <title>A Genomic Blueprint of the Chicken Gut Microbiome.</title>
        <authorList>
            <person name="Gilroy R."/>
            <person name="Ravi A."/>
            <person name="Getino M."/>
            <person name="Pursley I."/>
            <person name="Horton D.L."/>
            <person name="Alikhan N.-F."/>
            <person name="Baker D."/>
            <person name="Gharbi K."/>
            <person name="Hall N."/>
            <person name="Watson M."/>
            <person name="Adriaenssens E.M."/>
            <person name="Foster-Nyarko E."/>
            <person name="Jarju S."/>
            <person name="Secka A."/>
            <person name="Antonio M."/>
            <person name="Oren A."/>
            <person name="Chaudhuri R."/>
            <person name="La Ragione R.M."/>
            <person name="Hildebrand F."/>
            <person name="Pallen M.J."/>
        </authorList>
    </citation>
    <scope>NUCLEOTIDE SEQUENCE [LARGE SCALE GENOMIC DNA]</scope>
    <source>
        <strain evidence="11 12">Sa3CVN1</strain>
    </source>
</reference>
<dbReference type="Gene3D" id="1.20.1640.10">
    <property type="entry name" value="Multidrug efflux transporter AcrB transmembrane domain"/>
    <property type="match status" value="1"/>
</dbReference>
<dbReference type="InterPro" id="IPR022646">
    <property type="entry name" value="SecD/SecF_CS"/>
</dbReference>
<dbReference type="HAMAP" id="MF_01464_B">
    <property type="entry name" value="SecF_B"/>
    <property type="match status" value="1"/>
</dbReference>
<evidence type="ECO:0000256" key="4">
    <source>
        <dbReference type="ARBA" id="ARBA00022692"/>
    </source>
</evidence>
<keyword evidence="3 9" id="KW-1003">Cell membrane</keyword>
<gene>
    <name evidence="9 11" type="primary">secF</name>
    <name evidence="11" type="ORF">H9661_09095</name>
</gene>
<feature type="domain" description="Protein export membrane protein SecD/SecF C-terminal" evidence="10">
    <location>
        <begin position="105"/>
        <end position="279"/>
    </location>
</feature>
<dbReference type="PANTHER" id="PTHR30081:SF8">
    <property type="entry name" value="PROTEIN TRANSLOCASE SUBUNIT SECF"/>
    <property type="match status" value="1"/>
</dbReference>
<organism evidence="11 12">
    <name type="scientific">Clostridium cibarium</name>
    <dbReference type="NCBI Taxonomy" id="2762247"/>
    <lineage>
        <taxon>Bacteria</taxon>
        <taxon>Bacillati</taxon>
        <taxon>Bacillota</taxon>
        <taxon>Clostridia</taxon>
        <taxon>Eubacteriales</taxon>
        <taxon>Clostridiaceae</taxon>
        <taxon>Clostridium</taxon>
    </lineage>
</organism>
<evidence type="ECO:0000259" key="10">
    <source>
        <dbReference type="Pfam" id="PF02355"/>
    </source>
</evidence>
<evidence type="ECO:0000313" key="11">
    <source>
        <dbReference type="EMBL" id="MBD7911510.1"/>
    </source>
</evidence>
<evidence type="ECO:0000256" key="9">
    <source>
        <dbReference type="HAMAP-Rule" id="MF_01464"/>
    </source>
</evidence>
<evidence type="ECO:0000313" key="12">
    <source>
        <dbReference type="Proteomes" id="UP000627781"/>
    </source>
</evidence>
<comment type="subunit">
    <text evidence="9">Forms a complex with SecD. Part of the essential Sec protein translocation apparatus which comprises SecA, SecYEG and auxiliary proteins SecDF. Other proteins may also be involved.</text>
</comment>
<keyword evidence="2 9" id="KW-0813">Transport</keyword>
<dbReference type="PRINTS" id="PR01755">
    <property type="entry name" value="SECFTRNLCASE"/>
</dbReference>
<keyword evidence="7 9" id="KW-0811">Translocation</keyword>
<comment type="similarity">
    <text evidence="9">Belongs to the SecD/SecF family. SecF subfamily.</text>
</comment>
<comment type="subcellular location">
    <subcellularLocation>
        <location evidence="1 9">Cell membrane</location>
        <topology evidence="1 9">Multi-pass membrane protein</topology>
    </subcellularLocation>
</comment>
<dbReference type="InterPro" id="IPR022645">
    <property type="entry name" value="SecD/SecF_bac"/>
</dbReference>
<dbReference type="NCBIfam" id="TIGR00966">
    <property type="entry name" value="transloc_SecF"/>
    <property type="match status" value="1"/>
</dbReference>
<dbReference type="Pfam" id="PF02355">
    <property type="entry name" value="SecD_SecF_C"/>
    <property type="match status" value="1"/>
</dbReference>
<feature type="transmembrane region" description="Helical" evidence="9">
    <location>
        <begin position="125"/>
        <end position="142"/>
    </location>
</feature>
<dbReference type="RefSeq" id="WP_143317276.1">
    <property type="nucleotide sequence ID" value="NZ_JACSRA010000011.1"/>
</dbReference>
<dbReference type="InterPro" id="IPR005665">
    <property type="entry name" value="SecF_bac"/>
</dbReference>
<evidence type="ECO:0000256" key="5">
    <source>
        <dbReference type="ARBA" id="ARBA00022927"/>
    </source>
</evidence>
<keyword evidence="6 9" id="KW-1133">Transmembrane helix</keyword>
<dbReference type="EMBL" id="JACSRA010000011">
    <property type="protein sequence ID" value="MBD7911510.1"/>
    <property type="molecule type" value="Genomic_DNA"/>
</dbReference>
<comment type="function">
    <text evidence="9">Part of the Sec protein translocase complex. Interacts with the SecYEG preprotein conducting channel. SecDF uses the proton motive force (PMF) to complete protein translocation after the ATP-dependent function of SecA.</text>
</comment>
<feature type="transmembrane region" description="Helical" evidence="9">
    <location>
        <begin position="149"/>
        <end position="170"/>
    </location>
</feature>
<feature type="transmembrane region" description="Helical" evidence="9">
    <location>
        <begin position="251"/>
        <end position="277"/>
    </location>
</feature>
<dbReference type="Pfam" id="PF07549">
    <property type="entry name" value="Sec_GG"/>
    <property type="match status" value="1"/>
</dbReference>
<keyword evidence="12" id="KW-1185">Reference proteome</keyword>
<dbReference type="InterPro" id="IPR022813">
    <property type="entry name" value="SecD/SecF_arch_bac"/>
</dbReference>
<evidence type="ECO:0000256" key="1">
    <source>
        <dbReference type="ARBA" id="ARBA00004651"/>
    </source>
</evidence>
<proteinExistence type="inferred from homology"/>
<protein>
    <recommendedName>
        <fullName evidence="9">Protein-export membrane protein SecF</fullName>
    </recommendedName>
</protein>
<dbReference type="InterPro" id="IPR055344">
    <property type="entry name" value="SecD_SecF_C_bact"/>
</dbReference>
<dbReference type="SUPFAM" id="SSF82866">
    <property type="entry name" value="Multidrug efflux transporter AcrB transmembrane domain"/>
    <property type="match status" value="1"/>
</dbReference>
<dbReference type="InterPro" id="IPR048634">
    <property type="entry name" value="SecD_SecF_C"/>
</dbReference>
<accession>A0ABR8PTK9</accession>
<sequence>MLKIIEKTKIWFALSLTVILIGIGFMVFRGLNFGIDFKGGTEILIQMKDDFNKQEADDIAKKYTEDLVSNVVDGNKYKVKSSNLDSQHVSDLVNELKEKYELDDNPLVSQNEIGASVGNDLKKNSFISLSIALVAMLIYIAIRFEFKFGIASVIALAHDVLVTLSVYAIFDIQINTPFIAAMLTIVGYSMNDTIVIFDRIREISRGNRRKDVVEIADVSLTQTIERSINTTLATLLTIIAINILVPSVRDFAFPLVVGIATGAYSSIFIASPVWVILKKKMKRKVVAE</sequence>
<evidence type="ECO:0000256" key="2">
    <source>
        <dbReference type="ARBA" id="ARBA00022448"/>
    </source>
</evidence>
<dbReference type="Proteomes" id="UP000627781">
    <property type="component" value="Unassembled WGS sequence"/>
</dbReference>
<dbReference type="PANTHER" id="PTHR30081">
    <property type="entry name" value="PROTEIN-EXPORT MEMBRANE PROTEIN SEC"/>
    <property type="match status" value="1"/>
</dbReference>
<evidence type="ECO:0000256" key="7">
    <source>
        <dbReference type="ARBA" id="ARBA00023010"/>
    </source>
</evidence>
<feature type="transmembrane region" description="Helical" evidence="9">
    <location>
        <begin position="228"/>
        <end position="245"/>
    </location>
</feature>
<dbReference type="NCBIfam" id="TIGR00916">
    <property type="entry name" value="2A0604s01"/>
    <property type="match status" value="1"/>
</dbReference>
<feature type="transmembrane region" description="Helical" evidence="9">
    <location>
        <begin position="12"/>
        <end position="31"/>
    </location>
</feature>
<keyword evidence="8 9" id="KW-0472">Membrane</keyword>
<name>A0ABR8PTK9_9CLOT</name>
<comment type="caution">
    <text evidence="9">Lacks conserved residue(s) required for the propagation of feature annotation.</text>
</comment>
<keyword evidence="4 9" id="KW-0812">Transmembrane</keyword>
<evidence type="ECO:0000256" key="8">
    <source>
        <dbReference type="ARBA" id="ARBA00023136"/>
    </source>
</evidence>
<comment type="caution">
    <text evidence="11">The sequence shown here is derived from an EMBL/GenBank/DDBJ whole genome shotgun (WGS) entry which is preliminary data.</text>
</comment>